<dbReference type="AlphaFoldDB" id="A0AAE0XVQ3"/>
<comment type="caution">
    <text evidence="1">The sequence shown here is derived from an EMBL/GenBank/DDBJ whole genome shotgun (WGS) entry which is preliminary data.</text>
</comment>
<dbReference type="EMBL" id="JAWDGP010007415">
    <property type="protein sequence ID" value="KAK3719368.1"/>
    <property type="molecule type" value="Genomic_DNA"/>
</dbReference>
<sequence>MDGYRVELAPPPRGRATDERMEMKQMIWSSRAAVMGRGVSGHTRMVLGLAAGLVSSPPSLGLAGSSYVTRCVRERRLGCAGAGAGGPPCWRLGPPVRYRAGAGPGRPLQDERSIFPQLRRTHLLKGLLQGPDSGAGACEVVVPGVQRCCSVAALTTPESRHKSSIMLLLHMFHGVPVFRLFSSPGDWGAA</sequence>
<evidence type="ECO:0000313" key="1">
    <source>
        <dbReference type="EMBL" id="KAK3719368.1"/>
    </source>
</evidence>
<evidence type="ECO:0000313" key="2">
    <source>
        <dbReference type="Proteomes" id="UP001283361"/>
    </source>
</evidence>
<gene>
    <name evidence="1" type="ORF">RRG08_029524</name>
</gene>
<protein>
    <submittedName>
        <fullName evidence="1">Uncharacterized protein</fullName>
    </submittedName>
</protein>
<dbReference type="Proteomes" id="UP001283361">
    <property type="component" value="Unassembled WGS sequence"/>
</dbReference>
<keyword evidence="2" id="KW-1185">Reference proteome</keyword>
<accession>A0AAE0XVQ3</accession>
<organism evidence="1 2">
    <name type="scientific">Elysia crispata</name>
    <name type="common">lettuce slug</name>
    <dbReference type="NCBI Taxonomy" id="231223"/>
    <lineage>
        <taxon>Eukaryota</taxon>
        <taxon>Metazoa</taxon>
        <taxon>Spiralia</taxon>
        <taxon>Lophotrochozoa</taxon>
        <taxon>Mollusca</taxon>
        <taxon>Gastropoda</taxon>
        <taxon>Heterobranchia</taxon>
        <taxon>Euthyneura</taxon>
        <taxon>Panpulmonata</taxon>
        <taxon>Sacoglossa</taxon>
        <taxon>Placobranchoidea</taxon>
        <taxon>Plakobranchidae</taxon>
        <taxon>Elysia</taxon>
    </lineage>
</organism>
<proteinExistence type="predicted"/>
<name>A0AAE0XVQ3_9GAST</name>
<reference evidence="1" key="1">
    <citation type="journal article" date="2023" name="G3 (Bethesda)">
        <title>A reference genome for the long-term kleptoplast-retaining sea slug Elysia crispata morphotype clarki.</title>
        <authorList>
            <person name="Eastman K.E."/>
            <person name="Pendleton A.L."/>
            <person name="Shaikh M.A."/>
            <person name="Suttiyut T."/>
            <person name="Ogas R."/>
            <person name="Tomko P."/>
            <person name="Gavelis G."/>
            <person name="Widhalm J.R."/>
            <person name="Wisecaver J.H."/>
        </authorList>
    </citation>
    <scope>NUCLEOTIDE SEQUENCE</scope>
    <source>
        <strain evidence="1">ECLA1</strain>
    </source>
</reference>